<dbReference type="SMART" id="SM00663">
    <property type="entry name" value="RPOLA_N"/>
    <property type="match status" value="1"/>
</dbReference>
<dbReference type="GO" id="GO:0003899">
    <property type="term" value="F:DNA-directed RNA polymerase activity"/>
    <property type="evidence" value="ECO:0007669"/>
    <property type="project" value="UniProtKB-EC"/>
</dbReference>
<dbReference type="Proteomes" id="UP000270094">
    <property type="component" value="Unassembled WGS sequence"/>
</dbReference>
<dbReference type="GO" id="GO:0005666">
    <property type="term" value="C:RNA polymerase III complex"/>
    <property type="evidence" value="ECO:0007669"/>
    <property type="project" value="TreeGrafter"/>
</dbReference>
<keyword evidence="3 10" id="KW-0808">Transferase</keyword>
<dbReference type="InterPro" id="IPR042102">
    <property type="entry name" value="RNA_pol_Rpb1_3_sf"/>
</dbReference>
<keyword evidence="5" id="KW-0479">Metal-binding</keyword>
<evidence type="ECO:0000256" key="6">
    <source>
        <dbReference type="ARBA" id="ARBA00022833"/>
    </source>
</evidence>
<dbReference type="AlphaFoldDB" id="A0A3P7JD46"/>
<dbReference type="Gene3D" id="2.40.40.20">
    <property type="match status" value="1"/>
</dbReference>
<dbReference type="PANTHER" id="PTHR19376">
    <property type="entry name" value="DNA-DIRECTED RNA POLYMERASE"/>
    <property type="match status" value="1"/>
</dbReference>
<evidence type="ECO:0000256" key="3">
    <source>
        <dbReference type="ARBA" id="ARBA00022679"/>
    </source>
</evidence>
<keyword evidence="13" id="KW-1185">Reference proteome</keyword>
<evidence type="ECO:0000259" key="11">
    <source>
        <dbReference type="SMART" id="SM00663"/>
    </source>
</evidence>
<accession>A0A3P7JD46</accession>
<organism evidence="12 13">
    <name type="scientific">Strongylus vulgaris</name>
    <name type="common">Blood worm</name>
    <dbReference type="NCBI Taxonomy" id="40348"/>
    <lineage>
        <taxon>Eukaryota</taxon>
        <taxon>Metazoa</taxon>
        <taxon>Ecdysozoa</taxon>
        <taxon>Nematoda</taxon>
        <taxon>Chromadorea</taxon>
        <taxon>Rhabditida</taxon>
        <taxon>Rhabditina</taxon>
        <taxon>Rhabditomorpha</taxon>
        <taxon>Strongyloidea</taxon>
        <taxon>Strongylidae</taxon>
        <taxon>Strongylus</taxon>
    </lineage>
</organism>
<sequence length="407" mass="45679">ASLQSCSGLLLQDDQRANYLRLASNPNLDYLGRKALHKNIIATCKKTNPCPKCGRHNEVKSGTTEDDLTMKLSEIILINDVLQKYKKDGAPIKALNEAWDQLQIHVALYLNSELSGLPLEQRPKKPLRGLAQRLKGKHGRFRENLSGKRVDFSARTVVISPDPNLQIDEVGVPLHIALTLTFPEIVNEYNIERMKMLVRNGTDIHPGANYVVDRSTGIKRLLKFNECVCTPYNADFDGDEMNLHVPQTYEARAEANILMGVKNNLVTPRSGEPLVAAIQDFITGAYLLTHKDTYLTYSEACRFAASIIDCRSRKRKRIRLPFPAILKPVRLWTGKQLMELVISECNTSSKMLNLSTPNKNYSGDAEFCIEVTQFHTYLSERGFSVGIGDVTPTPQLLKEKAKLLNEG</sequence>
<protein>
    <recommendedName>
        <fullName evidence="10">DNA-directed RNA polymerase subunit</fullName>
        <ecNumber evidence="10">2.7.7.6</ecNumber>
    </recommendedName>
</protein>
<comment type="similarity">
    <text evidence="1 10">Belongs to the RNA polymerase beta' chain family.</text>
</comment>
<evidence type="ECO:0000256" key="10">
    <source>
        <dbReference type="RuleBase" id="RU004279"/>
    </source>
</evidence>
<dbReference type="PANTHER" id="PTHR19376:SF32">
    <property type="entry name" value="DNA-DIRECTED RNA POLYMERASE III SUBUNIT RPC1"/>
    <property type="match status" value="1"/>
</dbReference>
<proteinExistence type="inferred from homology"/>
<dbReference type="OrthoDB" id="270392at2759"/>
<gene>
    <name evidence="12" type="ORF">SVUK_LOCUS16234</name>
</gene>
<comment type="catalytic activity">
    <reaction evidence="9 10">
        <text>RNA(n) + a ribonucleoside 5'-triphosphate = RNA(n+1) + diphosphate</text>
        <dbReference type="Rhea" id="RHEA:21248"/>
        <dbReference type="Rhea" id="RHEA-COMP:14527"/>
        <dbReference type="Rhea" id="RHEA-COMP:17342"/>
        <dbReference type="ChEBI" id="CHEBI:33019"/>
        <dbReference type="ChEBI" id="CHEBI:61557"/>
        <dbReference type="ChEBI" id="CHEBI:140395"/>
        <dbReference type="EC" id="2.7.7.6"/>
    </reaction>
</comment>
<dbReference type="InterPro" id="IPR007080">
    <property type="entry name" value="RNA_pol_Rpb1_1"/>
</dbReference>
<keyword evidence="2 10" id="KW-0240">DNA-directed RNA polymerase</keyword>
<evidence type="ECO:0000256" key="4">
    <source>
        <dbReference type="ARBA" id="ARBA00022695"/>
    </source>
</evidence>
<keyword evidence="6" id="KW-0862">Zinc</keyword>
<feature type="non-terminal residue" evidence="12">
    <location>
        <position position="1"/>
    </location>
</feature>
<dbReference type="Pfam" id="PF00623">
    <property type="entry name" value="RNA_pol_Rpb1_2"/>
    <property type="match status" value="1"/>
</dbReference>
<dbReference type="InterPro" id="IPR000722">
    <property type="entry name" value="RNA_pol_asu"/>
</dbReference>
<evidence type="ECO:0000256" key="1">
    <source>
        <dbReference type="ARBA" id="ARBA00006460"/>
    </source>
</evidence>
<dbReference type="FunFam" id="2.40.40.20:FF:000018">
    <property type="entry name" value="DNA-directed RNA polymerase subunit"/>
    <property type="match status" value="1"/>
</dbReference>
<evidence type="ECO:0000313" key="12">
    <source>
        <dbReference type="EMBL" id="VDM81236.1"/>
    </source>
</evidence>
<dbReference type="EMBL" id="UYYB01111949">
    <property type="protein sequence ID" value="VDM81236.1"/>
    <property type="molecule type" value="Genomic_DNA"/>
</dbReference>
<dbReference type="InterPro" id="IPR006592">
    <property type="entry name" value="RNA_pol_N"/>
</dbReference>
<dbReference type="SUPFAM" id="SSF64484">
    <property type="entry name" value="beta and beta-prime subunits of DNA dependent RNA-polymerase"/>
    <property type="match status" value="1"/>
</dbReference>
<keyword evidence="8 10" id="KW-0804">Transcription</keyword>
<dbReference type="InterPro" id="IPR045867">
    <property type="entry name" value="DNA-dir_RpoC_beta_prime"/>
</dbReference>
<dbReference type="GO" id="GO:0003677">
    <property type="term" value="F:DNA binding"/>
    <property type="evidence" value="ECO:0007669"/>
    <property type="project" value="InterPro"/>
</dbReference>
<feature type="domain" description="RNA polymerase N-terminal" evidence="11">
    <location>
        <begin position="38"/>
        <end position="289"/>
    </location>
</feature>
<evidence type="ECO:0000256" key="2">
    <source>
        <dbReference type="ARBA" id="ARBA00022478"/>
    </source>
</evidence>
<evidence type="ECO:0000256" key="8">
    <source>
        <dbReference type="ARBA" id="ARBA00023163"/>
    </source>
</evidence>
<dbReference type="Gene3D" id="1.10.274.100">
    <property type="entry name" value="RNA polymerase Rpb1, domain 3"/>
    <property type="match status" value="1"/>
</dbReference>
<dbReference type="GO" id="GO:0006351">
    <property type="term" value="P:DNA-templated transcription"/>
    <property type="evidence" value="ECO:0007669"/>
    <property type="project" value="InterPro"/>
</dbReference>
<evidence type="ECO:0000256" key="7">
    <source>
        <dbReference type="ARBA" id="ARBA00022842"/>
    </source>
</evidence>
<reference evidence="12 13" key="1">
    <citation type="submission" date="2018-11" db="EMBL/GenBank/DDBJ databases">
        <authorList>
            <consortium name="Pathogen Informatics"/>
        </authorList>
    </citation>
    <scope>NUCLEOTIDE SEQUENCE [LARGE SCALE GENOMIC DNA]</scope>
</reference>
<comment type="function">
    <text evidence="10">DNA-dependent RNA polymerase catalyzes the transcription of DNA into RNA using the four ribonucleoside triphosphates as substrates.</text>
</comment>
<keyword evidence="4 10" id="KW-0548">Nucleotidyltransferase</keyword>
<dbReference type="InterPro" id="IPR007066">
    <property type="entry name" value="RNA_pol_Rpb1_3"/>
</dbReference>
<dbReference type="GO" id="GO:0046872">
    <property type="term" value="F:metal ion binding"/>
    <property type="evidence" value="ECO:0007669"/>
    <property type="project" value="UniProtKB-KW"/>
</dbReference>
<evidence type="ECO:0000256" key="5">
    <source>
        <dbReference type="ARBA" id="ARBA00022723"/>
    </source>
</evidence>
<name>A0A3P7JD46_STRVU</name>
<evidence type="ECO:0000313" key="13">
    <source>
        <dbReference type="Proteomes" id="UP000270094"/>
    </source>
</evidence>
<evidence type="ECO:0000256" key="9">
    <source>
        <dbReference type="ARBA" id="ARBA00048552"/>
    </source>
</evidence>
<dbReference type="EC" id="2.7.7.6" evidence="10"/>
<dbReference type="Pfam" id="PF04997">
    <property type="entry name" value="RNA_pol_Rpb1_1"/>
    <property type="match status" value="1"/>
</dbReference>
<dbReference type="Pfam" id="PF04983">
    <property type="entry name" value="RNA_pol_Rpb1_3"/>
    <property type="match status" value="1"/>
</dbReference>
<keyword evidence="7" id="KW-0460">Magnesium</keyword>
<dbReference type="GO" id="GO:0031981">
    <property type="term" value="C:nuclear lumen"/>
    <property type="evidence" value="ECO:0007669"/>
    <property type="project" value="UniProtKB-ARBA"/>
</dbReference>